<keyword evidence="3" id="KW-0732">Signal</keyword>
<keyword evidence="5" id="KW-1185">Reference proteome</keyword>
<comment type="subcellular location">
    <subcellularLocation>
        <location evidence="1">Secreted</location>
    </subcellularLocation>
</comment>
<dbReference type="InterPro" id="IPR011042">
    <property type="entry name" value="6-blade_b-propeller_TolB-like"/>
</dbReference>
<gene>
    <name evidence="4" type="ORF">CA264_11825</name>
</gene>
<protein>
    <recommendedName>
        <fullName evidence="6">Gluconolactonase</fullName>
    </recommendedName>
</protein>
<feature type="signal peptide" evidence="3">
    <location>
        <begin position="1"/>
        <end position="19"/>
    </location>
</feature>
<evidence type="ECO:0000256" key="3">
    <source>
        <dbReference type="SAM" id="SignalP"/>
    </source>
</evidence>
<dbReference type="Proteomes" id="UP000266292">
    <property type="component" value="Chromosome"/>
</dbReference>
<evidence type="ECO:0000313" key="4">
    <source>
        <dbReference type="EMBL" id="ARS36065.1"/>
    </source>
</evidence>
<proteinExistence type="predicted"/>
<dbReference type="Pfam" id="PF03022">
    <property type="entry name" value="MRJP"/>
    <property type="match status" value="1"/>
</dbReference>
<accession>A0A1X9YT57</accession>
<keyword evidence="2" id="KW-0964">Secreted</keyword>
<evidence type="ECO:0000313" key="5">
    <source>
        <dbReference type="Proteomes" id="UP000266292"/>
    </source>
</evidence>
<dbReference type="AlphaFoldDB" id="A0A1X9YT57"/>
<evidence type="ECO:0000256" key="2">
    <source>
        <dbReference type="ARBA" id="ARBA00022525"/>
    </source>
</evidence>
<dbReference type="SUPFAM" id="SSF101898">
    <property type="entry name" value="NHL repeat"/>
    <property type="match status" value="1"/>
</dbReference>
<organism evidence="4 5">
    <name type="scientific">Pontibacter actiniarum</name>
    <dbReference type="NCBI Taxonomy" id="323450"/>
    <lineage>
        <taxon>Bacteria</taxon>
        <taxon>Pseudomonadati</taxon>
        <taxon>Bacteroidota</taxon>
        <taxon>Cytophagia</taxon>
        <taxon>Cytophagales</taxon>
        <taxon>Hymenobacteraceae</taxon>
        <taxon>Pontibacter</taxon>
    </lineage>
</organism>
<name>A0A1X9YT57_9BACT</name>
<evidence type="ECO:0000256" key="1">
    <source>
        <dbReference type="ARBA" id="ARBA00004613"/>
    </source>
</evidence>
<dbReference type="GO" id="GO:0005576">
    <property type="term" value="C:extracellular region"/>
    <property type="evidence" value="ECO:0007669"/>
    <property type="project" value="UniProtKB-SubCell"/>
</dbReference>
<dbReference type="PANTHER" id="PTHR10009:SF18">
    <property type="entry name" value="PROTEIN YELLOW-LIKE PROTEIN"/>
    <property type="match status" value="1"/>
</dbReference>
<sequence>MKIWLMMAVAGLMLGTAHAQEKRNEQKGAARTATAEATLTKVASFKGNQVTGVTMSEDGRLFANFPRWREGVPFSVVEVMPDGSHKPYPNQRWNSWTGQPQPKQFTCVQSVVAHKGSLYVLDPGNPMMQGVVGNARLFEFDLATNELKNTWEFDRSVAPEKSYLNDLRVDDKHGRIYMTDSGLGAIVVLDPQTGQSRRLLENHPSTKAEGINLMFDGQEWKQNGKQPQTHSDGIALAPAADSLYYHALTGYTLYRLPTAALAGAALPAQALQDKVQSLGKTPAPDGMIFDSRGNLYMADLENRAIVYRTPQGQIKTLVQDDRIRWADTFTIGPDNLLYFTTSRINEVSGDISNMEFSIYKTPLAK</sequence>
<dbReference type="KEGG" id="pact:CA264_11825"/>
<dbReference type="RefSeq" id="WP_025607402.1">
    <property type="nucleotide sequence ID" value="NZ_CP021235.1"/>
</dbReference>
<feature type="chain" id="PRO_5010984643" description="Gluconolactonase" evidence="3">
    <location>
        <begin position="20"/>
        <end position="365"/>
    </location>
</feature>
<dbReference type="OrthoDB" id="9797664at2"/>
<dbReference type="InterPro" id="IPR017996">
    <property type="entry name" value="MRJP/yellow-related"/>
</dbReference>
<dbReference type="EMBL" id="CP021235">
    <property type="protein sequence ID" value="ARS36065.1"/>
    <property type="molecule type" value="Genomic_DNA"/>
</dbReference>
<reference evidence="5" key="1">
    <citation type="submission" date="2017-05" db="EMBL/GenBank/DDBJ databases">
        <authorList>
            <person name="Ray J."/>
            <person name="Price M."/>
            <person name="Deutschbauer A."/>
        </authorList>
    </citation>
    <scope>NUCLEOTIDE SEQUENCE [LARGE SCALE GENOMIC DNA]</scope>
    <source>
        <strain evidence="5">DSM 19842</strain>
    </source>
</reference>
<dbReference type="STRING" id="709015.GCA_000472485_02394"/>
<evidence type="ECO:0008006" key="6">
    <source>
        <dbReference type="Google" id="ProtNLM"/>
    </source>
</evidence>
<dbReference type="Gene3D" id="2.120.10.30">
    <property type="entry name" value="TolB, C-terminal domain"/>
    <property type="match status" value="1"/>
</dbReference>
<dbReference type="PANTHER" id="PTHR10009">
    <property type="entry name" value="PROTEIN YELLOW-RELATED"/>
    <property type="match status" value="1"/>
</dbReference>